<accession>A0AAI8VWW8</accession>
<feature type="transmembrane region" description="Helical" evidence="2">
    <location>
        <begin position="112"/>
        <end position="132"/>
    </location>
</feature>
<dbReference type="GO" id="GO:1990593">
    <property type="term" value="F:nascent polypeptide-associated complex binding"/>
    <property type="evidence" value="ECO:0007669"/>
    <property type="project" value="InterPro"/>
</dbReference>
<dbReference type="InterPro" id="IPR039454">
    <property type="entry name" value="OM14"/>
</dbReference>
<dbReference type="GO" id="GO:0006626">
    <property type="term" value="P:protein targeting to mitochondrion"/>
    <property type="evidence" value="ECO:0007669"/>
    <property type="project" value="TreeGrafter"/>
</dbReference>
<dbReference type="Proteomes" id="UP001295740">
    <property type="component" value="Unassembled WGS sequence"/>
</dbReference>
<reference evidence="3" key="1">
    <citation type="submission" date="2023-10" db="EMBL/GenBank/DDBJ databases">
        <authorList>
            <person name="Hackl T."/>
        </authorList>
    </citation>
    <scope>NUCLEOTIDE SEQUENCE</scope>
</reference>
<feature type="compositionally biased region" description="Polar residues" evidence="1">
    <location>
        <begin position="29"/>
        <end position="38"/>
    </location>
</feature>
<feature type="transmembrane region" description="Helical" evidence="2">
    <location>
        <begin position="152"/>
        <end position="172"/>
    </location>
</feature>
<sequence>MVSYAAAAASGPRQTPEEAAAPQPPQVVHSESASTSSLVDVDAPSVRTVPSDFMEQDVQTDTQAARRELEDAAEHAASRARAEADMAKKKGSAKARKADNILTQWFGDLSEGASTALVVSNLTAIIALSTYGGYKAWGLYERGRFGWKHVGIGAGVALGVGLVESIVGGYLYKGKKGKQS</sequence>
<keyword evidence="4" id="KW-1185">Reference proteome</keyword>
<keyword evidence="2" id="KW-1133">Transmembrane helix</keyword>
<dbReference type="PANTHER" id="PTHR38402">
    <property type="entry name" value="MITOCHONDRIAL OUTER MEMBRANE PROTEIN OM14"/>
    <property type="match status" value="1"/>
</dbReference>
<comment type="caution">
    <text evidence="3">The sequence shown here is derived from an EMBL/GenBank/DDBJ whole genome shotgun (WGS) entry which is preliminary data.</text>
</comment>
<evidence type="ECO:0000256" key="2">
    <source>
        <dbReference type="SAM" id="Phobius"/>
    </source>
</evidence>
<feature type="compositionally biased region" description="Basic and acidic residues" evidence="1">
    <location>
        <begin position="64"/>
        <end position="88"/>
    </location>
</feature>
<protein>
    <submittedName>
        <fullName evidence="3">Uu.00g055860.m01.CDS01</fullName>
    </submittedName>
</protein>
<evidence type="ECO:0000313" key="4">
    <source>
        <dbReference type="Proteomes" id="UP001295740"/>
    </source>
</evidence>
<dbReference type="AlphaFoldDB" id="A0AAI8VWW8"/>
<dbReference type="PANTHER" id="PTHR38402:SF1">
    <property type="entry name" value="MITOCHONDRIAL OUTER MEMBRANE PROTEIN OM14"/>
    <property type="match status" value="1"/>
</dbReference>
<gene>
    <name evidence="3" type="ORF">KHLLAP_LOCUS13039</name>
</gene>
<evidence type="ECO:0000313" key="3">
    <source>
        <dbReference type="EMBL" id="CAJ2512571.1"/>
    </source>
</evidence>
<dbReference type="GO" id="GO:0005741">
    <property type="term" value="C:mitochondrial outer membrane"/>
    <property type="evidence" value="ECO:0007669"/>
    <property type="project" value="InterPro"/>
</dbReference>
<dbReference type="EMBL" id="CAUWAG010000019">
    <property type="protein sequence ID" value="CAJ2512571.1"/>
    <property type="molecule type" value="Genomic_DNA"/>
</dbReference>
<name>A0AAI8VWW8_9PEZI</name>
<proteinExistence type="predicted"/>
<keyword evidence="2" id="KW-0812">Transmembrane</keyword>
<organism evidence="3 4">
    <name type="scientific">Anthostomella pinea</name>
    <dbReference type="NCBI Taxonomy" id="933095"/>
    <lineage>
        <taxon>Eukaryota</taxon>
        <taxon>Fungi</taxon>
        <taxon>Dikarya</taxon>
        <taxon>Ascomycota</taxon>
        <taxon>Pezizomycotina</taxon>
        <taxon>Sordariomycetes</taxon>
        <taxon>Xylariomycetidae</taxon>
        <taxon>Xylariales</taxon>
        <taxon>Xylariaceae</taxon>
        <taxon>Anthostomella</taxon>
    </lineage>
</organism>
<feature type="region of interest" description="Disordered" evidence="1">
    <location>
        <begin position="1"/>
        <end position="91"/>
    </location>
</feature>
<evidence type="ECO:0000256" key="1">
    <source>
        <dbReference type="SAM" id="MobiDB-lite"/>
    </source>
</evidence>
<keyword evidence="2" id="KW-0472">Membrane</keyword>